<evidence type="ECO:0000259" key="3">
    <source>
        <dbReference type="Pfam" id="PF24879"/>
    </source>
</evidence>
<protein>
    <submittedName>
        <fullName evidence="4">DUF4132 domain-containing protein</fullName>
    </submittedName>
</protein>
<proteinExistence type="predicted"/>
<keyword evidence="5" id="KW-1185">Reference proteome</keyword>
<dbReference type="Pfam" id="PF18991">
    <property type="entry name" value="DUF5724"/>
    <property type="match status" value="1"/>
</dbReference>
<dbReference type="Proteomes" id="UP000711047">
    <property type="component" value="Unassembled WGS sequence"/>
</dbReference>
<feature type="domain" description="DUF4132" evidence="1">
    <location>
        <begin position="1291"/>
        <end position="1466"/>
    </location>
</feature>
<comment type="caution">
    <text evidence="4">The sequence shown here is derived from an EMBL/GenBank/DDBJ whole genome shotgun (WGS) entry which is preliminary data.</text>
</comment>
<feature type="domain" description="DUF7737" evidence="3">
    <location>
        <begin position="1556"/>
        <end position="1657"/>
    </location>
</feature>
<reference evidence="4 5" key="1">
    <citation type="submission" date="2020-05" db="EMBL/GenBank/DDBJ databases">
        <title>Paenibacillus glebae, sp. nov., Paenibacillus humi sp. nov., Paenibacillus pedi sp. nov., Paenibacillus terrestris sp. nov. and Paenibacillus terricola sp. nov., isolated from a forest top soil sample.</title>
        <authorList>
            <person name="Qi S."/>
            <person name="Carlier A."/>
            <person name="Cnockaert M."/>
            <person name="Vandamme P."/>
        </authorList>
    </citation>
    <scope>NUCLEOTIDE SEQUENCE [LARGE SCALE GENOMIC DNA]</scope>
    <source>
        <strain evidence="4 5">LMG 29502</strain>
    </source>
</reference>
<accession>A0ABX2DT32</accession>
<dbReference type="InterPro" id="IPR025406">
    <property type="entry name" value="DUF4132"/>
</dbReference>
<feature type="domain" description="DUF5724" evidence="2">
    <location>
        <begin position="52"/>
        <end position="1249"/>
    </location>
</feature>
<name>A0ABX2DT32_9BACL</name>
<evidence type="ECO:0000313" key="4">
    <source>
        <dbReference type="EMBL" id="NQX47570.1"/>
    </source>
</evidence>
<gene>
    <name evidence="4" type="ORF">HQN87_19730</name>
</gene>
<evidence type="ECO:0000259" key="2">
    <source>
        <dbReference type="Pfam" id="PF18991"/>
    </source>
</evidence>
<sequence length="1665" mass="190567">MAVSKTEDLEAQWYAEMEEKARGLDEETSGLASMVIGLSRLSYLGGQEDESKACMERLWTLAGGWTEQIYEPLLEAVRKLFSPYTAGVMNYIVGHCTEYPYSRGYARRPYRTRSLALHSAQILSKLSSLILMERHGFVLGEYLRKKDNDTDYNESYRFKLVLSDVIACELDREDSSEMLEILKEMVYGDNQAAVLSFEVIKGVFMSHRQEAVVMLGELLLAARLQEGLRQSLVERMDEGTLDNNLYMLKLILDNDFVRYSSVVRALGVWTGMGLEAQNQRVAKSLIEGAYLVLTDEAVRTAWLEDANAHHVYLSLWATAVYEEEDLYGRIETLMAKGQLYQRIVAQYVLANSQHSELRLESARQSLEEQDLELQYWVLTNYCYGYSRLWRPDKNGPKLDVQRSPQLEEKEARQRDFTALKAMFLREPQRELTIESKVLNFVQVHYTPELPVRKMLYLTAYDMDSSWIAELIALKDELTPDLRGELLASFISDPLDPVQREFVFASLGDKSMKNRELALEQAKEWTLDAEELVQAEALLKLKTGSLRQNVTRLLLNQPDAALEGSIGRLLQVKNGLQRLAALEMVTVLFEDEQRSGVYETVRPLVEAIAEPAAKERELIAKLGRRNEYTAASGFGLFNPDETEPWLTRGPQPGAFRWDEVFSLPVEEIRTFLQGLDEQIHEQRDTEYVSEFYSGQKETLLIGALLRTMKWVSARDREDSESLLEEYPLHELWSAYLEQSGWNPRMLLELNFYILLEDLDDTLDRYFRYYRGSMDYQEMRKHKLLEGWRAEFTEQIYPLQTIREVTGLLDGLRYGKQAETLIRAFYTDSVKQDNFSLANGALNALLAAMPEDKLESEPTLLNVLAQPWLRMMRDRAQEPEERKELFRSLYTFDRMNPEDASTVLELYDYLKAFEAGWIGEGELYKELLAGQNNRNHMRTLTGRHVDWINESEQIAGIRKVLIDRLLEIELVRGELPTEVTPLAMGLQRIEGMEYFVRILAGLDKETFIRGYVYGYGNSITKKESFSHLLKISHPREGEDAALLRTMLKDSGITEKRLLEAAMYAPQWIEIISGYLEWEGIRSAAWYFHAHINESFSAEKETVVAHYSPITPQDFNDGAFDVNWFRSAYETLGQKRFDLLYDCAKYISAGANHRRSQLFADATLGKLKLEEMKESVLLKRNKDHLLSYSLIPLGKNREQDIRERYELIQRFLAESKKFGAQRRASEGLAARIALGNLARNAGYADVTRLMWDIEARKLDELKPYFEPHALDTDTHAQLIIDEQGQSALVITSKGKVLKSVPARLKKDAYIEALKETRSELTAQFRRARLELERSMESGSSFTLQEISGLSKNPILAPLLRGLVLKSGSALGYFTASPPALAAPSGEQLALTDKDELFIAHPLDLYNSGQWSLYQKDLFDRQLSQPFKQIFRELYLPNADELANGGVSRRYAGHQVQPRKTVALLRERQWTVSYEEGLQKVFYGENLIARLYAMADWFSPGDTEAPMLETVQFFDRTTYKNVMLDEVPPRLFSEVMRDVDLVVSVAHVGGVDPEASLTTVEMRRVIVGESLRLLKIGNVRVDGSYARIDGSLGEYAVHLGSGQVYKQASGALFIIPVHSQHRGRLFLPFLDEDPRTAEILSKVVLLAEDTKIKDPEILAQLGKDQRMTL</sequence>
<dbReference type="InterPro" id="IPR043782">
    <property type="entry name" value="DUF5724"/>
</dbReference>
<dbReference type="Pfam" id="PF24879">
    <property type="entry name" value="DUF7737"/>
    <property type="match status" value="1"/>
</dbReference>
<evidence type="ECO:0000313" key="5">
    <source>
        <dbReference type="Proteomes" id="UP000711047"/>
    </source>
</evidence>
<dbReference type="InterPro" id="IPR056639">
    <property type="entry name" value="DUF7737"/>
</dbReference>
<dbReference type="RefSeq" id="WP_173136858.1">
    <property type="nucleotide sequence ID" value="NZ_JABMKX010000010.1"/>
</dbReference>
<organism evidence="4 5">
    <name type="scientific">Paenibacillus tritici</name>
    <dbReference type="NCBI Taxonomy" id="1873425"/>
    <lineage>
        <taxon>Bacteria</taxon>
        <taxon>Bacillati</taxon>
        <taxon>Bacillota</taxon>
        <taxon>Bacilli</taxon>
        <taxon>Bacillales</taxon>
        <taxon>Paenibacillaceae</taxon>
        <taxon>Paenibacillus</taxon>
    </lineage>
</organism>
<evidence type="ECO:0000259" key="1">
    <source>
        <dbReference type="Pfam" id="PF13569"/>
    </source>
</evidence>
<dbReference type="EMBL" id="JABMKX010000010">
    <property type="protein sequence ID" value="NQX47570.1"/>
    <property type="molecule type" value="Genomic_DNA"/>
</dbReference>
<dbReference type="Pfam" id="PF13569">
    <property type="entry name" value="DUF4132"/>
    <property type="match status" value="1"/>
</dbReference>